<dbReference type="SUPFAM" id="SSF63829">
    <property type="entry name" value="Calcium-dependent phosphotriesterase"/>
    <property type="match status" value="1"/>
</dbReference>
<reference evidence="1" key="1">
    <citation type="journal article" date="2015" name="Proc. Natl. Acad. Sci. U.S.A.">
        <title>Networks of energetic and metabolic interactions define dynamics in microbial communities.</title>
        <authorList>
            <person name="Embree M."/>
            <person name="Liu J.K."/>
            <person name="Al-Bassam M.M."/>
            <person name="Zengler K."/>
        </authorList>
    </citation>
    <scope>NUCLEOTIDE SEQUENCE</scope>
</reference>
<gene>
    <name evidence="1" type="ORF">ASZ90_003414</name>
</gene>
<comment type="caution">
    <text evidence="1">The sequence shown here is derived from an EMBL/GenBank/DDBJ whole genome shotgun (WGS) entry which is preliminary data.</text>
</comment>
<keyword evidence="1" id="KW-0808">Transferase</keyword>
<organism evidence="1">
    <name type="scientific">hydrocarbon metagenome</name>
    <dbReference type="NCBI Taxonomy" id="938273"/>
    <lineage>
        <taxon>unclassified sequences</taxon>
        <taxon>metagenomes</taxon>
        <taxon>ecological metagenomes</taxon>
    </lineage>
</organism>
<dbReference type="EMBL" id="LNQE01000413">
    <property type="protein sequence ID" value="KUG26748.1"/>
    <property type="molecule type" value="Genomic_DNA"/>
</dbReference>
<keyword evidence="1" id="KW-0418">Kinase</keyword>
<dbReference type="GO" id="GO:0016301">
    <property type="term" value="F:kinase activity"/>
    <property type="evidence" value="ECO:0007669"/>
    <property type="project" value="UniProtKB-KW"/>
</dbReference>
<dbReference type="InterPro" id="IPR015943">
    <property type="entry name" value="WD40/YVTN_repeat-like_dom_sf"/>
</dbReference>
<protein>
    <submittedName>
        <fullName evidence="1">Sensor histidine kinase/response regulator</fullName>
    </submittedName>
</protein>
<accession>A0A0W8G109</accession>
<sequence length="354" mass="40948">MLKTIFLVIVGLLQVFFAQDEFKKYLDNVEVLDISGDGSNIWFATNGGGLYKYSIMQDEWENFNSANGLENDFIYCVTSNPRYVFAGSIDGLFVLDQRTNRWIKRKFSKGGQLSNWIRSIEYDADQNVVWIGRFLYLTKFDINSRRFIDYDLTINKDQKSNTIKSIALDGDSLVWFGTESGLHKYNKFLDMDEPGALNYYDNRLNYFQGEGDKISVADILFERNYIWIGLDQFITPDNPNYNLGGLYRYDRRNEWLKYDMFSGLDGDGIFSLAITGNYIWAGIYEFSMSAKEPYGRGIAIINRLTGEVSMLNDERIPNKVLAMYFDGKSMWLGSSEGVVRIELFNQFAQWGDLK</sequence>
<proteinExistence type="predicted"/>
<dbReference type="AlphaFoldDB" id="A0A0W8G109"/>
<dbReference type="Gene3D" id="2.130.10.10">
    <property type="entry name" value="YVTN repeat-like/Quinoprotein amine dehydrogenase"/>
    <property type="match status" value="3"/>
</dbReference>
<name>A0A0W8G109_9ZZZZ</name>
<evidence type="ECO:0000313" key="1">
    <source>
        <dbReference type="EMBL" id="KUG26748.1"/>
    </source>
</evidence>